<dbReference type="Proteomes" id="UP000326831">
    <property type="component" value="Chromosome"/>
</dbReference>
<evidence type="ECO:0000313" key="5">
    <source>
        <dbReference type="Proteomes" id="UP000326831"/>
    </source>
</evidence>
<dbReference type="RefSeq" id="WP_150517893.1">
    <property type="nucleotide sequence ID" value="NZ_BMVX01000005.1"/>
</dbReference>
<dbReference type="InterPro" id="IPR025164">
    <property type="entry name" value="Toastrack_DUF4097"/>
</dbReference>
<proteinExistence type="predicted"/>
<protein>
    <recommendedName>
        <fullName evidence="2">DUF4097 domain-containing protein</fullName>
    </recommendedName>
</protein>
<evidence type="ECO:0000259" key="2">
    <source>
        <dbReference type="Pfam" id="PF13349"/>
    </source>
</evidence>
<organism evidence="4 5">
    <name type="scientific">Streptomyces subrutilus</name>
    <dbReference type="NCBI Taxonomy" id="36818"/>
    <lineage>
        <taxon>Bacteria</taxon>
        <taxon>Bacillati</taxon>
        <taxon>Actinomycetota</taxon>
        <taxon>Actinomycetes</taxon>
        <taxon>Kitasatosporales</taxon>
        <taxon>Streptomycetaceae</taxon>
        <taxon>Streptomyces</taxon>
    </lineage>
</organism>
<reference evidence="3" key="3">
    <citation type="submission" date="2020-09" db="EMBL/GenBank/DDBJ databases">
        <authorList>
            <person name="Sun Q."/>
            <person name="Ohkuma M."/>
        </authorList>
    </citation>
    <scope>NUCLEOTIDE SEQUENCE</scope>
    <source>
        <strain evidence="3">JCM 4834</strain>
    </source>
</reference>
<dbReference type="EMBL" id="BMVX01000005">
    <property type="protein sequence ID" value="GGZ57490.1"/>
    <property type="molecule type" value="Genomic_DNA"/>
</dbReference>
<evidence type="ECO:0000313" key="4">
    <source>
        <dbReference type="EMBL" id="QEU78812.1"/>
    </source>
</evidence>
<dbReference type="KEGG" id="ssub:CP968_11360"/>
<evidence type="ECO:0000313" key="3">
    <source>
        <dbReference type="EMBL" id="GGZ57490.1"/>
    </source>
</evidence>
<dbReference type="OrthoDB" id="4456952at2"/>
<keyword evidence="5" id="KW-1185">Reference proteome</keyword>
<dbReference type="EMBL" id="CP023701">
    <property type="protein sequence ID" value="QEU78812.1"/>
    <property type="molecule type" value="Genomic_DNA"/>
</dbReference>
<dbReference type="AlphaFoldDB" id="A0A5P2UI30"/>
<reference evidence="3" key="1">
    <citation type="journal article" date="2014" name="Int. J. Syst. Evol. Microbiol.">
        <title>Complete genome sequence of Corynebacterium casei LMG S-19264T (=DSM 44701T), isolated from a smear-ripened cheese.</title>
        <authorList>
            <consortium name="US DOE Joint Genome Institute (JGI-PGF)"/>
            <person name="Walter F."/>
            <person name="Albersmeier A."/>
            <person name="Kalinowski J."/>
            <person name="Ruckert C."/>
        </authorList>
    </citation>
    <scope>NUCLEOTIDE SEQUENCE</scope>
    <source>
        <strain evidence="3">JCM 4834</strain>
    </source>
</reference>
<feature type="region of interest" description="Disordered" evidence="1">
    <location>
        <begin position="169"/>
        <end position="189"/>
    </location>
</feature>
<evidence type="ECO:0000256" key="1">
    <source>
        <dbReference type="SAM" id="MobiDB-lite"/>
    </source>
</evidence>
<dbReference type="Pfam" id="PF13349">
    <property type="entry name" value="DUF4097"/>
    <property type="match status" value="1"/>
</dbReference>
<accession>A0A5P2UI30</accession>
<dbReference type="Gene3D" id="2.160.20.120">
    <property type="match status" value="1"/>
</dbReference>
<feature type="domain" description="DUF4097" evidence="2">
    <location>
        <begin position="117"/>
        <end position="249"/>
    </location>
</feature>
<dbReference type="Proteomes" id="UP000634660">
    <property type="component" value="Unassembled WGS sequence"/>
</dbReference>
<sequence>MTPHAASARPARTAVVAVTAGAVLLLAGCSLGDGFRKTASADTTVTEAVTAVELAGVRAGSIEVTAGAGPGVTVRRTVHYRASTVPATGQQVTGGVLTFSTDCSGGRSVDYRLEVPATATVRLRSGSGDIRVSGVAGAELTSDSGDVRAERIAGPLKVRTTSGAITGTALTGPSADVRSASGDTGLDFARTPDAVRTESTSGEVTLKVPRAPYRVAVSTTSGSREVTVPTDDAAASRLSVKTTSGDVRVSAG</sequence>
<name>A0A5P2UI30_9ACTN</name>
<gene>
    <name evidence="4" type="ORF">CP968_11360</name>
    <name evidence="3" type="ORF">GCM10010371_16110</name>
</gene>
<reference evidence="4 5" key="2">
    <citation type="submission" date="2017-09" db="EMBL/GenBank/DDBJ databases">
        <authorList>
            <person name="Lee N."/>
            <person name="Cho B.-K."/>
        </authorList>
    </citation>
    <scope>NUCLEOTIDE SEQUENCE [LARGE SCALE GENOMIC DNA]</scope>
    <source>
        <strain evidence="4 5">ATCC 27467</strain>
    </source>
</reference>